<dbReference type="Gene3D" id="3.30.420.40">
    <property type="match status" value="1"/>
</dbReference>
<protein>
    <submittedName>
        <fullName evidence="1">Unannotated protein</fullName>
    </submittedName>
</protein>
<evidence type="ECO:0000313" key="1">
    <source>
        <dbReference type="EMBL" id="CAB4852929.1"/>
    </source>
</evidence>
<dbReference type="Pfam" id="PF00480">
    <property type="entry name" value="ROK"/>
    <property type="match status" value="1"/>
</dbReference>
<dbReference type="AlphaFoldDB" id="A0A6J7C9E2"/>
<dbReference type="InterPro" id="IPR043129">
    <property type="entry name" value="ATPase_NBD"/>
</dbReference>
<sequence length="93" mass="9759">MQRTGRLVGRAAASVCNLLDLDLVVVGGSVALGFGATFFNSAQETLDEHAKLSFSRGARITPVRLGDRGPLIGAGAVAVRGMHRARRAARSQQ</sequence>
<accession>A0A6J7C9E2</accession>
<gene>
    <name evidence="1" type="ORF">UFOPK3267_02451</name>
</gene>
<organism evidence="1">
    <name type="scientific">freshwater metagenome</name>
    <dbReference type="NCBI Taxonomy" id="449393"/>
    <lineage>
        <taxon>unclassified sequences</taxon>
        <taxon>metagenomes</taxon>
        <taxon>ecological metagenomes</taxon>
    </lineage>
</organism>
<dbReference type="InterPro" id="IPR000600">
    <property type="entry name" value="ROK"/>
</dbReference>
<name>A0A6J7C9E2_9ZZZZ</name>
<dbReference type="EMBL" id="CAFBIY010000175">
    <property type="protein sequence ID" value="CAB4852929.1"/>
    <property type="molecule type" value="Genomic_DNA"/>
</dbReference>
<dbReference type="SUPFAM" id="SSF53067">
    <property type="entry name" value="Actin-like ATPase domain"/>
    <property type="match status" value="1"/>
</dbReference>
<dbReference type="CDD" id="cd23763">
    <property type="entry name" value="ASKHA_ATPase_ROK"/>
    <property type="match status" value="1"/>
</dbReference>
<reference evidence="1" key="1">
    <citation type="submission" date="2020-05" db="EMBL/GenBank/DDBJ databases">
        <authorList>
            <person name="Chiriac C."/>
            <person name="Salcher M."/>
            <person name="Ghai R."/>
            <person name="Kavagutti S V."/>
        </authorList>
    </citation>
    <scope>NUCLEOTIDE SEQUENCE</scope>
</reference>
<proteinExistence type="predicted"/>